<protein>
    <recommendedName>
        <fullName evidence="4">Late competence protein ComGE</fullName>
    </recommendedName>
</protein>
<reference evidence="2 3" key="1">
    <citation type="journal article" date="2016" name="Front. Microbiol.">
        <title>Comprehensive Phylogenetic Analysis of Bovine Non-aureus Staphylococci Species Based on Whole-Genome Sequencing.</title>
        <authorList>
            <person name="Naushad S."/>
            <person name="Barkema H.W."/>
            <person name="Luby C."/>
            <person name="Condas L.A."/>
            <person name="Nobrega D.B."/>
            <person name="Carson D.A."/>
            <person name="De Buck J."/>
        </authorList>
    </citation>
    <scope>NUCLEOTIDE SEQUENCE [LARGE SCALE GENOMIC DNA]</scope>
    <source>
        <strain evidence="2 3">SNUC 3829</strain>
    </source>
</reference>
<accession>A0A2T4LQN0</accession>
<evidence type="ECO:0000313" key="2">
    <source>
        <dbReference type="EMBL" id="PTF65654.1"/>
    </source>
</evidence>
<keyword evidence="1" id="KW-1133">Transmembrane helix</keyword>
<evidence type="ECO:0008006" key="4">
    <source>
        <dbReference type="Google" id="ProtNLM"/>
    </source>
</evidence>
<dbReference type="Proteomes" id="UP000241208">
    <property type="component" value="Unassembled WGS sequence"/>
</dbReference>
<keyword evidence="1" id="KW-0812">Transmembrane</keyword>
<evidence type="ECO:0000256" key="1">
    <source>
        <dbReference type="SAM" id="Phobius"/>
    </source>
</evidence>
<comment type="caution">
    <text evidence="2">The sequence shown here is derived from an EMBL/GenBank/DDBJ whole genome shotgun (WGS) entry which is preliminary data.</text>
</comment>
<feature type="transmembrane region" description="Helical" evidence="1">
    <location>
        <begin position="12"/>
        <end position="33"/>
    </location>
</feature>
<evidence type="ECO:0000313" key="3">
    <source>
        <dbReference type="Proteomes" id="UP000241208"/>
    </source>
</evidence>
<dbReference type="AlphaFoldDB" id="A0A2T4LQN0"/>
<dbReference type="EMBL" id="PYZR01000128">
    <property type="protein sequence ID" value="PTF65654.1"/>
    <property type="molecule type" value="Genomic_DNA"/>
</dbReference>
<proteinExistence type="predicted"/>
<name>A0A2T4LQN0_9STAP</name>
<keyword evidence="1" id="KW-0472">Membrane</keyword>
<gene>
    <name evidence="2" type="ORF">BUY34_10090</name>
</gene>
<organism evidence="2 3">
    <name type="scientific">Staphylococcus cohnii</name>
    <dbReference type="NCBI Taxonomy" id="29382"/>
    <lineage>
        <taxon>Bacteria</taxon>
        <taxon>Bacillati</taxon>
        <taxon>Bacillota</taxon>
        <taxon>Bacilli</taxon>
        <taxon>Bacillales</taxon>
        <taxon>Staphylococcaceae</taxon>
        <taxon>Staphylococcus</taxon>
        <taxon>Staphylococcus cohnii species complex</taxon>
    </lineage>
</organism>
<sequence>MRNKNIKGSILMDAYIAFVCMLIMCSVFLPMILQLNHTFSDKIDRLSMKRITLLTLKHNNRKSLLKGIDIEGYKVKLTNSNLCIRIKDQVNEKCFYK</sequence>